<accession>A0A368N657</accession>
<evidence type="ECO:0000313" key="1">
    <source>
        <dbReference type="EMBL" id="RCU44749.1"/>
    </source>
</evidence>
<keyword evidence="2" id="KW-1185">Reference proteome</keyword>
<reference evidence="1 2" key="1">
    <citation type="submission" date="2018-07" db="EMBL/GenBank/DDBJ databases">
        <title>Chryseobacterium lacus sp. nov., isolated from lake water.</title>
        <authorList>
            <person name="Li C.-M."/>
        </authorList>
    </citation>
    <scope>NUCLEOTIDE SEQUENCE [LARGE SCALE GENOMIC DNA]</scope>
    <source>
        <strain evidence="1 2">YLOS41</strain>
    </source>
</reference>
<evidence type="ECO:0000313" key="2">
    <source>
        <dbReference type="Proteomes" id="UP000252172"/>
    </source>
</evidence>
<name>A0A368N657_9FLAO</name>
<proteinExistence type="predicted"/>
<dbReference type="AlphaFoldDB" id="A0A368N657"/>
<dbReference type="OrthoDB" id="1121830at2"/>
<dbReference type="EMBL" id="QPIE01000001">
    <property type="protein sequence ID" value="RCU44749.1"/>
    <property type="molecule type" value="Genomic_DNA"/>
</dbReference>
<dbReference type="Proteomes" id="UP000252172">
    <property type="component" value="Unassembled WGS sequence"/>
</dbReference>
<gene>
    <name evidence="1" type="ORF">DQ356_00555</name>
</gene>
<sequence>MQYIQGTPRNQLLVSSLEEKITTDNPVRFIETLLEVSCKSLKSFVDKPIMPKKPPKVPFNRLSLLAFQAQRSLVISCSCN</sequence>
<protein>
    <submittedName>
        <fullName evidence="1">Uncharacterized protein</fullName>
    </submittedName>
</protein>
<comment type="caution">
    <text evidence="1">The sequence shown here is derived from an EMBL/GenBank/DDBJ whole genome shotgun (WGS) entry which is preliminary data.</text>
</comment>
<organism evidence="1 2">
    <name type="scientific">Chryseobacterium lacus</name>
    <dbReference type="NCBI Taxonomy" id="2058346"/>
    <lineage>
        <taxon>Bacteria</taxon>
        <taxon>Pseudomonadati</taxon>
        <taxon>Bacteroidota</taxon>
        <taxon>Flavobacteriia</taxon>
        <taxon>Flavobacteriales</taxon>
        <taxon>Weeksellaceae</taxon>
        <taxon>Chryseobacterium group</taxon>
        <taxon>Chryseobacterium</taxon>
    </lineage>
</organism>